<dbReference type="EMBL" id="WIGM01000075">
    <property type="protein sequence ID" value="KAF6842328.1"/>
    <property type="molecule type" value="Genomic_DNA"/>
</dbReference>
<name>A0A8H6NTR7_9PEZI</name>
<sequence>MGVAWHCDDDETHFARIRGRMSPVDHPGFAALSNWNSTRNQNTPAHDTKCFTQQKKQPEYHPRPVSSNTAPGGGPWSHLFVVVVRRDAGGNRHRQNGGDSHVSTGNRSSNHLFRQ</sequence>
<gene>
    <name evidence="2" type="ORF">CMUS01_03219</name>
</gene>
<proteinExistence type="predicted"/>
<organism evidence="2 3">
    <name type="scientific">Colletotrichum musicola</name>
    <dbReference type="NCBI Taxonomy" id="2175873"/>
    <lineage>
        <taxon>Eukaryota</taxon>
        <taxon>Fungi</taxon>
        <taxon>Dikarya</taxon>
        <taxon>Ascomycota</taxon>
        <taxon>Pezizomycotina</taxon>
        <taxon>Sordariomycetes</taxon>
        <taxon>Hypocreomycetidae</taxon>
        <taxon>Glomerellales</taxon>
        <taxon>Glomerellaceae</taxon>
        <taxon>Colletotrichum</taxon>
        <taxon>Colletotrichum orchidearum species complex</taxon>
    </lineage>
</organism>
<feature type="compositionally biased region" description="Polar residues" evidence="1">
    <location>
        <begin position="97"/>
        <end position="115"/>
    </location>
</feature>
<reference evidence="2" key="1">
    <citation type="journal article" date="2020" name="Phytopathology">
        <title>Genome Sequence Resources of Colletotrichum truncatum, C. plurivorum, C. musicola, and C. sojae: Four Species Pathogenic to Soybean (Glycine max).</title>
        <authorList>
            <person name="Rogerio F."/>
            <person name="Boufleur T.R."/>
            <person name="Ciampi-Guillardi M."/>
            <person name="Sukno S.A."/>
            <person name="Thon M.R."/>
            <person name="Massola Junior N.S."/>
            <person name="Baroncelli R."/>
        </authorList>
    </citation>
    <scope>NUCLEOTIDE SEQUENCE</scope>
    <source>
        <strain evidence="2">LFN0074</strain>
    </source>
</reference>
<dbReference type="Proteomes" id="UP000639643">
    <property type="component" value="Unassembled WGS sequence"/>
</dbReference>
<evidence type="ECO:0000313" key="3">
    <source>
        <dbReference type="Proteomes" id="UP000639643"/>
    </source>
</evidence>
<keyword evidence="3" id="KW-1185">Reference proteome</keyword>
<feature type="region of interest" description="Disordered" evidence="1">
    <location>
        <begin position="51"/>
        <end position="115"/>
    </location>
</feature>
<evidence type="ECO:0000313" key="2">
    <source>
        <dbReference type="EMBL" id="KAF6842328.1"/>
    </source>
</evidence>
<accession>A0A8H6NTR7</accession>
<protein>
    <submittedName>
        <fullName evidence="2">Uncharacterized protein</fullName>
    </submittedName>
</protein>
<dbReference type="AlphaFoldDB" id="A0A8H6NTR7"/>
<comment type="caution">
    <text evidence="2">The sequence shown here is derived from an EMBL/GenBank/DDBJ whole genome shotgun (WGS) entry which is preliminary data.</text>
</comment>
<evidence type="ECO:0000256" key="1">
    <source>
        <dbReference type="SAM" id="MobiDB-lite"/>
    </source>
</evidence>